<dbReference type="InterPro" id="IPR027417">
    <property type="entry name" value="P-loop_NTPase"/>
</dbReference>
<dbReference type="SUPFAM" id="SSF52540">
    <property type="entry name" value="P-loop containing nucleoside triphosphate hydrolases"/>
    <property type="match status" value="1"/>
</dbReference>
<evidence type="ECO:0000313" key="8">
    <source>
        <dbReference type="EMBL" id="GAA2116648.1"/>
    </source>
</evidence>
<evidence type="ECO:0000256" key="3">
    <source>
        <dbReference type="ARBA" id="ARBA00022741"/>
    </source>
</evidence>
<keyword evidence="9" id="KW-1185">Reference proteome</keyword>
<dbReference type="InterPro" id="IPR050763">
    <property type="entry name" value="ABC_transporter_ATP-binding"/>
</dbReference>
<evidence type="ECO:0000256" key="6">
    <source>
        <dbReference type="SAM" id="MobiDB-lite"/>
    </source>
</evidence>
<dbReference type="CDD" id="cd03230">
    <property type="entry name" value="ABC_DR_subfamily_A"/>
    <property type="match status" value="1"/>
</dbReference>
<dbReference type="PROSITE" id="PS50893">
    <property type="entry name" value="ABC_TRANSPORTER_2"/>
    <property type="match status" value="1"/>
</dbReference>
<dbReference type="EMBL" id="BAAAQA010000015">
    <property type="protein sequence ID" value="GAA2116648.1"/>
    <property type="molecule type" value="Genomic_DNA"/>
</dbReference>
<gene>
    <name evidence="8" type="ORF">GCM10009824_15510</name>
</gene>
<sequence length="334" mass="36398">MVLNHAAPTQPAPDADPGAETPALHITDLSETFERKGRQVHAVNGLSMAARRGQVTALLGANGAGKTTTLQCAQGLLRPTSGTVRLLDEDPWQASPDVRARVGVMLQDGGLPQAVRPMELLRHVSRLYKDPRPVNELIELLGIAPFATTSIRRLSGGQRQRVGLAAALIGRPEVLFLDEPSAGLDPQSRQIVFDLITQLRDAGTCIILTTHLMDDAARLADYVYIVHHGSVAAQGTVADLVSTEQHAPVVMTVTLAEQRARDLREQPPWQTDSYREIEWTVKDRTVTLTGELTAVQIREITEWATADNTIPETLSVQPRSLEDVFLEVSGSDPR</sequence>
<keyword evidence="2" id="KW-0813">Transport</keyword>
<organism evidence="8 9">
    <name type="scientific">Kocuria atrinae</name>
    <dbReference type="NCBI Taxonomy" id="592377"/>
    <lineage>
        <taxon>Bacteria</taxon>
        <taxon>Bacillati</taxon>
        <taxon>Actinomycetota</taxon>
        <taxon>Actinomycetes</taxon>
        <taxon>Micrococcales</taxon>
        <taxon>Micrococcaceae</taxon>
        <taxon>Kocuria</taxon>
    </lineage>
</organism>
<evidence type="ECO:0000256" key="4">
    <source>
        <dbReference type="ARBA" id="ARBA00022840"/>
    </source>
</evidence>
<name>A0ABN2XUA1_9MICC</name>
<feature type="domain" description="ABC transporter" evidence="7">
    <location>
        <begin position="24"/>
        <end position="253"/>
    </location>
</feature>
<evidence type="ECO:0000256" key="2">
    <source>
        <dbReference type="ARBA" id="ARBA00022448"/>
    </source>
</evidence>
<dbReference type="InterPro" id="IPR017871">
    <property type="entry name" value="ABC_transporter-like_CS"/>
</dbReference>
<proteinExistence type="predicted"/>
<feature type="compositionally biased region" description="Low complexity" evidence="6">
    <location>
        <begin position="1"/>
        <end position="19"/>
    </location>
</feature>
<dbReference type="PROSITE" id="PS00211">
    <property type="entry name" value="ABC_TRANSPORTER_1"/>
    <property type="match status" value="1"/>
</dbReference>
<dbReference type="SMART" id="SM00382">
    <property type="entry name" value="AAA"/>
    <property type="match status" value="1"/>
</dbReference>
<reference evidence="8 9" key="1">
    <citation type="journal article" date="2019" name="Int. J. Syst. Evol. Microbiol.">
        <title>The Global Catalogue of Microorganisms (GCM) 10K type strain sequencing project: providing services to taxonomists for standard genome sequencing and annotation.</title>
        <authorList>
            <consortium name="The Broad Institute Genomics Platform"/>
            <consortium name="The Broad Institute Genome Sequencing Center for Infectious Disease"/>
            <person name="Wu L."/>
            <person name="Ma J."/>
        </authorList>
    </citation>
    <scope>NUCLEOTIDE SEQUENCE [LARGE SCALE GENOMIC DNA]</scope>
    <source>
        <strain evidence="8 9">JCM 15914</strain>
    </source>
</reference>
<dbReference type="Gene3D" id="3.40.50.300">
    <property type="entry name" value="P-loop containing nucleotide triphosphate hydrolases"/>
    <property type="match status" value="1"/>
</dbReference>
<dbReference type="Pfam" id="PF00005">
    <property type="entry name" value="ABC_tran"/>
    <property type="match status" value="1"/>
</dbReference>
<evidence type="ECO:0000256" key="1">
    <source>
        <dbReference type="ARBA" id="ARBA00004202"/>
    </source>
</evidence>
<dbReference type="InterPro" id="IPR003439">
    <property type="entry name" value="ABC_transporter-like_ATP-bd"/>
</dbReference>
<comment type="subcellular location">
    <subcellularLocation>
        <location evidence="1">Cell membrane</location>
        <topology evidence="1">Peripheral membrane protein</topology>
    </subcellularLocation>
</comment>
<evidence type="ECO:0000259" key="7">
    <source>
        <dbReference type="PROSITE" id="PS50893"/>
    </source>
</evidence>
<dbReference type="Proteomes" id="UP001500166">
    <property type="component" value="Unassembled WGS sequence"/>
</dbReference>
<keyword evidence="5" id="KW-0046">Antibiotic resistance</keyword>
<dbReference type="PANTHER" id="PTHR42711:SF16">
    <property type="entry name" value="ABC TRANSPORTER ATP-BINDING PROTEIN"/>
    <property type="match status" value="1"/>
</dbReference>
<evidence type="ECO:0000313" key="9">
    <source>
        <dbReference type="Proteomes" id="UP001500166"/>
    </source>
</evidence>
<comment type="caution">
    <text evidence="8">The sequence shown here is derived from an EMBL/GenBank/DDBJ whole genome shotgun (WGS) entry which is preliminary data.</text>
</comment>
<evidence type="ECO:0000256" key="5">
    <source>
        <dbReference type="ARBA" id="ARBA00023251"/>
    </source>
</evidence>
<feature type="region of interest" description="Disordered" evidence="6">
    <location>
        <begin position="1"/>
        <end position="22"/>
    </location>
</feature>
<accession>A0ABN2XUA1</accession>
<keyword evidence="3" id="KW-0547">Nucleotide-binding</keyword>
<keyword evidence="4" id="KW-0067">ATP-binding</keyword>
<dbReference type="PANTHER" id="PTHR42711">
    <property type="entry name" value="ABC TRANSPORTER ATP-BINDING PROTEIN"/>
    <property type="match status" value="1"/>
</dbReference>
<protein>
    <recommendedName>
        <fullName evidence="7">ABC transporter domain-containing protein</fullName>
    </recommendedName>
</protein>
<dbReference type="InterPro" id="IPR003593">
    <property type="entry name" value="AAA+_ATPase"/>
</dbReference>